<evidence type="ECO:0000256" key="5">
    <source>
        <dbReference type="ARBA" id="ARBA00010398"/>
    </source>
</evidence>
<evidence type="ECO:0000313" key="25">
    <source>
        <dbReference type="Proteomes" id="UP000632659"/>
    </source>
</evidence>
<keyword evidence="8 19" id="KW-0489">Methyltransferase</keyword>
<dbReference type="PANTHER" id="PTHR45833">
    <property type="entry name" value="METHIONINE SYNTHASE"/>
    <property type="match status" value="1"/>
</dbReference>
<comment type="function">
    <text evidence="17">Catalyzes the transfer of a methyl group from methyl-cobalamin to homocysteine, yielding enzyme-bound cob(I)alamin and methionine. Subsequently, remethylates the cofactor using methyltetrahydrofolate.</text>
</comment>
<evidence type="ECO:0000256" key="18">
    <source>
        <dbReference type="ARBA" id="ARBA00031040"/>
    </source>
</evidence>
<evidence type="ECO:0000256" key="15">
    <source>
        <dbReference type="ARBA" id="ARBA00023167"/>
    </source>
</evidence>
<dbReference type="Gene3D" id="1.10.1240.10">
    <property type="entry name" value="Methionine synthase domain"/>
    <property type="match status" value="1"/>
</dbReference>
<dbReference type="Proteomes" id="UP000632659">
    <property type="component" value="Unassembled WGS sequence"/>
</dbReference>
<keyword evidence="16" id="KW-0170">Cobalt</keyword>
<name>A0A8J6TWH4_9FIRM</name>
<keyword evidence="14 19" id="KW-0862">Zinc</keyword>
<dbReference type="Pfam" id="PF02574">
    <property type="entry name" value="S-methyl_trans"/>
    <property type="match status" value="1"/>
</dbReference>
<feature type="domain" description="B12-binding" evidence="22">
    <location>
        <begin position="682"/>
        <end position="802"/>
    </location>
</feature>
<evidence type="ECO:0000256" key="2">
    <source>
        <dbReference type="ARBA" id="ARBA00001947"/>
    </source>
</evidence>
<dbReference type="SUPFAM" id="SSF47644">
    <property type="entry name" value="Methionine synthase domain"/>
    <property type="match status" value="1"/>
</dbReference>
<dbReference type="PROSITE" id="PS51332">
    <property type="entry name" value="B12_BINDING"/>
    <property type="match status" value="1"/>
</dbReference>
<reference evidence="24" key="1">
    <citation type="submission" date="2020-08" db="EMBL/GenBank/DDBJ databases">
        <title>Genome public.</title>
        <authorList>
            <person name="Liu C."/>
            <person name="Sun Q."/>
        </authorList>
    </citation>
    <scope>NUCLEOTIDE SEQUENCE</scope>
    <source>
        <strain evidence="24">NSJ-15</strain>
    </source>
</reference>
<accession>A0A8J6TWH4</accession>
<evidence type="ECO:0000256" key="19">
    <source>
        <dbReference type="PROSITE-ProRule" id="PRU00333"/>
    </source>
</evidence>
<evidence type="ECO:0000259" key="20">
    <source>
        <dbReference type="PROSITE" id="PS50970"/>
    </source>
</evidence>
<dbReference type="InterPro" id="IPR036589">
    <property type="entry name" value="HCY_dom_sf"/>
</dbReference>
<comment type="similarity">
    <text evidence="5">Belongs to the vitamin-B12 dependent methionine synthase family.</text>
</comment>
<evidence type="ECO:0000256" key="6">
    <source>
        <dbReference type="ARBA" id="ARBA00012032"/>
    </source>
</evidence>
<dbReference type="GO" id="GO:0032259">
    <property type="term" value="P:methylation"/>
    <property type="evidence" value="ECO:0007669"/>
    <property type="project" value="UniProtKB-KW"/>
</dbReference>
<dbReference type="Pfam" id="PF00809">
    <property type="entry name" value="Pterin_bind"/>
    <property type="match status" value="1"/>
</dbReference>
<keyword evidence="15" id="KW-0486">Methionine biosynthesis</keyword>
<keyword evidence="25" id="KW-1185">Reference proteome</keyword>
<keyword evidence="10" id="KW-0846">Cobalamin</keyword>
<dbReference type="PROSITE" id="PS51337">
    <property type="entry name" value="B12_BINDING_NTER"/>
    <property type="match status" value="1"/>
</dbReference>
<dbReference type="InterPro" id="IPR050554">
    <property type="entry name" value="Met_Synthase/Corrinoid"/>
</dbReference>
<keyword evidence="9" id="KW-0028">Amino-acid biosynthesis</keyword>
<feature type="binding site" evidence="19">
    <location>
        <position position="281"/>
    </location>
    <ligand>
        <name>Zn(2+)</name>
        <dbReference type="ChEBI" id="CHEBI:29105"/>
    </ligand>
</feature>
<dbReference type="OrthoDB" id="9803687at2"/>
<keyword evidence="11 19" id="KW-0808">Transferase</keyword>
<dbReference type="InterPro" id="IPR006158">
    <property type="entry name" value="Cobalamin-bd"/>
</dbReference>
<evidence type="ECO:0000256" key="4">
    <source>
        <dbReference type="ARBA" id="ARBA00005178"/>
    </source>
</evidence>
<evidence type="ECO:0000256" key="11">
    <source>
        <dbReference type="ARBA" id="ARBA00022679"/>
    </source>
</evidence>
<dbReference type="PANTHER" id="PTHR45833:SF1">
    <property type="entry name" value="METHIONINE SYNTHASE"/>
    <property type="match status" value="1"/>
</dbReference>
<dbReference type="InterPro" id="IPR003759">
    <property type="entry name" value="Cbl-bd_cap"/>
</dbReference>
<feature type="domain" description="Hcy-binding" evidence="20">
    <location>
        <begin position="14"/>
        <end position="296"/>
    </location>
</feature>
<evidence type="ECO:0000259" key="21">
    <source>
        <dbReference type="PROSITE" id="PS50972"/>
    </source>
</evidence>
<evidence type="ECO:0000259" key="22">
    <source>
        <dbReference type="PROSITE" id="PS51332"/>
    </source>
</evidence>
<evidence type="ECO:0000259" key="23">
    <source>
        <dbReference type="PROSITE" id="PS51337"/>
    </source>
</evidence>
<proteinExistence type="inferred from homology"/>
<feature type="domain" description="B12-binding N-terminal" evidence="23">
    <location>
        <begin position="586"/>
        <end position="679"/>
    </location>
</feature>
<comment type="catalytic activity">
    <reaction evidence="1">
        <text>(6S)-5-methyl-5,6,7,8-tetrahydrofolate + L-homocysteine = (6S)-5,6,7,8-tetrahydrofolate + L-methionine</text>
        <dbReference type="Rhea" id="RHEA:11172"/>
        <dbReference type="ChEBI" id="CHEBI:18608"/>
        <dbReference type="ChEBI" id="CHEBI:57453"/>
        <dbReference type="ChEBI" id="CHEBI:57844"/>
        <dbReference type="ChEBI" id="CHEBI:58199"/>
        <dbReference type="EC" id="2.1.1.13"/>
    </reaction>
</comment>
<comment type="caution">
    <text evidence="24">The sequence shown here is derived from an EMBL/GenBank/DDBJ whole genome shotgun (WGS) entry which is preliminary data.</text>
</comment>
<comment type="cofactor">
    <cofactor evidence="3">
        <name>methylcob(III)alamin</name>
        <dbReference type="ChEBI" id="CHEBI:28115"/>
    </cofactor>
</comment>
<comment type="cofactor">
    <cofactor evidence="2 19">
        <name>Zn(2+)</name>
        <dbReference type="ChEBI" id="CHEBI:29105"/>
    </cofactor>
</comment>
<feature type="domain" description="Pterin-binding" evidence="21">
    <location>
        <begin position="324"/>
        <end position="568"/>
    </location>
</feature>
<organism evidence="24 25">
    <name type="scientific">Massiliimalia timonensis</name>
    <dbReference type="NCBI Taxonomy" id="1987501"/>
    <lineage>
        <taxon>Bacteria</taxon>
        <taxon>Bacillati</taxon>
        <taxon>Bacillota</taxon>
        <taxon>Clostridia</taxon>
        <taxon>Eubacteriales</taxon>
        <taxon>Oscillospiraceae</taxon>
        <taxon>Massiliimalia</taxon>
    </lineage>
</organism>
<dbReference type="GO" id="GO:0005829">
    <property type="term" value="C:cytosol"/>
    <property type="evidence" value="ECO:0007669"/>
    <property type="project" value="TreeGrafter"/>
</dbReference>
<dbReference type="InterPro" id="IPR000489">
    <property type="entry name" value="Pterin-binding_dom"/>
</dbReference>
<gene>
    <name evidence="24" type="ORF">H8702_01240</name>
</gene>
<dbReference type="PIRSF" id="PIRSF037472">
    <property type="entry name" value="DHPS_mtfrase"/>
    <property type="match status" value="1"/>
</dbReference>
<protein>
    <recommendedName>
        <fullName evidence="7">Methionine synthase</fullName>
        <ecNumber evidence="6">2.1.1.13</ecNumber>
    </recommendedName>
    <alternativeName>
        <fullName evidence="18">5-methyltetrahydrofolate--homocysteine methyltransferase</fullName>
    </alternativeName>
</protein>
<dbReference type="CDD" id="cd02070">
    <property type="entry name" value="corrinoid_protein_B12-BD"/>
    <property type="match status" value="1"/>
</dbReference>
<dbReference type="SUPFAM" id="SSF82282">
    <property type="entry name" value="Homocysteine S-methyltransferase"/>
    <property type="match status" value="1"/>
</dbReference>
<dbReference type="EC" id="2.1.1.13" evidence="6"/>
<dbReference type="PROSITE" id="PS50972">
    <property type="entry name" value="PTERIN_BINDING"/>
    <property type="match status" value="1"/>
</dbReference>
<evidence type="ECO:0000256" key="3">
    <source>
        <dbReference type="ARBA" id="ARBA00001956"/>
    </source>
</evidence>
<dbReference type="InterPro" id="IPR036594">
    <property type="entry name" value="Meth_synthase_dom"/>
</dbReference>
<dbReference type="InterPro" id="IPR017215">
    <property type="entry name" value="MetH_bac"/>
</dbReference>
<dbReference type="AlphaFoldDB" id="A0A8J6TWH4"/>
<dbReference type="InterPro" id="IPR011005">
    <property type="entry name" value="Dihydropteroate_synth-like_sf"/>
</dbReference>
<evidence type="ECO:0000256" key="7">
    <source>
        <dbReference type="ARBA" id="ARBA00013998"/>
    </source>
</evidence>
<dbReference type="GO" id="GO:0046872">
    <property type="term" value="F:metal ion binding"/>
    <property type="evidence" value="ECO:0007669"/>
    <property type="project" value="UniProtKB-KW"/>
</dbReference>
<evidence type="ECO:0000256" key="14">
    <source>
        <dbReference type="ARBA" id="ARBA00022833"/>
    </source>
</evidence>
<evidence type="ECO:0000256" key="12">
    <source>
        <dbReference type="ARBA" id="ARBA00022691"/>
    </source>
</evidence>
<feature type="binding site" evidence="19">
    <location>
        <position position="218"/>
    </location>
    <ligand>
        <name>Zn(2+)</name>
        <dbReference type="ChEBI" id="CHEBI:29105"/>
    </ligand>
</feature>
<evidence type="ECO:0000256" key="17">
    <source>
        <dbReference type="ARBA" id="ARBA00025552"/>
    </source>
</evidence>
<evidence type="ECO:0000313" key="24">
    <source>
        <dbReference type="EMBL" id="MBC8609745.1"/>
    </source>
</evidence>
<dbReference type="InterPro" id="IPR036724">
    <property type="entry name" value="Cobalamin-bd_sf"/>
</dbReference>
<dbReference type="Pfam" id="PF02310">
    <property type="entry name" value="B12-binding"/>
    <property type="match status" value="1"/>
</dbReference>
<dbReference type="SMART" id="SM01018">
    <property type="entry name" value="B12-binding_2"/>
    <property type="match status" value="1"/>
</dbReference>
<dbReference type="GO" id="GO:0031419">
    <property type="term" value="F:cobalamin binding"/>
    <property type="evidence" value="ECO:0007669"/>
    <property type="project" value="UniProtKB-KW"/>
</dbReference>
<dbReference type="Gene3D" id="3.20.20.330">
    <property type="entry name" value="Homocysteine-binding-like domain"/>
    <property type="match status" value="1"/>
</dbReference>
<dbReference type="GO" id="GO:0046653">
    <property type="term" value="P:tetrahydrofolate metabolic process"/>
    <property type="evidence" value="ECO:0007669"/>
    <property type="project" value="TreeGrafter"/>
</dbReference>
<dbReference type="SUPFAM" id="SSF52242">
    <property type="entry name" value="Cobalamin (vitamin B12)-binding domain"/>
    <property type="match status" value="1"/>
</dbReference>
<evidence type="ECO:0000256" key="1">
    <source>
        <dbReference type="ARBA" id="ARBA00001700"/>
    </source>
</evidence>
<comment type="pathway">
    <text evidence="4">Amino-acid biosynthesis; L-methionine biosynthesis via de novo pathway; L-methionine from L-homocysteine (MetH route): step 1/1.</text>
</comment>
<dbReference type="UniPathway" id="UPA00051">
    <property type="reaction ID" value="UER00081"/>
</dbReference>
<dbReference type="Gene3D" id="3.20.20.20">
    <property type="entry name" value="Dihydropteroate synthase-like"/>
    <property type="match status" value="1"/>
</dbReference>
<dbReference type="SUPFAM" id="SSF51717">
    <property type="entry name" value="Dihydropteroate synthetase-like"/>
    <property type="match status" value="1"/>
</dbReference>
<evidence type="ECO:0000256" key="10">
    <source>
        <dbReference type="ARBA" id="ARBA00022628"/>
    </source>
</evidence>
<feature type="binding site" evidence="19">
    <location>
        <position position="282"/>
    </location>
    <ligand>
        <name>Zn(2+)</name>
        <dbReference type="ChEBI" id="CHEBI:29105"/>
    </ligand>
</feature>
<evidence type="ECO:0000256" key="8">
    <source>
        <dbReference type="ARBA" id="ARBA00022603"/>
    </source>
</evidence>
<dbReference type="Pfam" id="PF02607">
    <property type="entry name" value="B12-binding_2"/>
    <property type="match status" value="1"/>
</dbReference>
<evidence type="ECO:0000256" key="13">
    <source>
        <dbReference type="ARBA" id="ARBA00022723"/>
    </source>
</evidence>
<dbReference type="Gene3D" id="3.40.50.280">
    <property type="entry name" value="Cobalamin-binding domain"/>
    <property type="match status" value="1"/>
</dbReference>
<dbReference type="GO" id="GO:0050667">
    <property type="term" value="P:homocysteine metabolic process"/>
    <property type="evidence" value="ECO:0007669"/>
    <property type="project" value="TreeGrafter"/>
</dbReference>
<dbReference type="NCBIfam" id="NF005719">
    <property type="entry name" value="PRK07535.1"/>
    <property type="match status" value="1"/>
</dbReference>
<dbReference type="GO" id="GO:0008705">
    <property type="term" value="F:methionine synthase activity"/>
    <property type="evidence" value="ECO:0007669"/>
    <property type="project" value="UniProtKB-EC"/>
</dbReference>
<keyword evidence="13 19" id="KW-0479">Metal-binding</keyword>
<evidence type="ECO:0000256" key="9">
    <source>
        <dbReference type="ARBA" id="ARBA00022605"/>
    </source>
</evidence>
<sequence>MRLLQQPGTLRFQKERNTMLKTDHVILLDGAMGTMLQQSGAEIGKVPEALNLTDPEVVKKIHRQYIESGSDIIYANTFSANRYKLSHCEYSVEELIGAGVRNAKEAAQGSPVKVALSVGPIGELLEPNGNLSFESAYDMFREMVVCGEKAGADLVVFETITDLLEMKAALLAAKENTDLPVFCTMTFEQNHRTFTGVSIEAMATTLTSLGADAIGVNCSLGPKEILPIAKKLSEWTPLPLIVKANAGLPNLNSNTYDISAEEFAETMEEYLSFGVSIIGGCCGTTPDYIRCLKERLKGKMIGNREYLPRSVLCSGSQAVVVDGVRVIGERINPTGKKLFKEALLNHNTGYILTQGLEQVKAGAQILDVNVGLPEIDENAMMIEVVKGLQSVLDTPLQIDSSHASVIENALRIYNGKAIVNSVNGEQQVLDRILPVVKKYGAAVVGLTLDENGIPNEAQKRFAIAQRIVEAAKGYGIPKEDVYIDCLTLTASVQQKEVQETLKAVQMVKEKLGVKTVLGVSNISFGLPNRELINHSFLLLAMAHGLDCPIINPNIRSMMDAVDAYNVLYNHDAGAKQYIERHNTAAPAVTPAAKKSDMTLPDAVIGGLKEMAGRLTQELLQTTDPLEIINQMLIPALDRVGDDFESGKIFLPQLIQSATAAQAGFEQIKLSLSKKPAAESVSKGKIVLATVKGDVHDIGKNIVKVILENYGYDVVDLGKDVPIETVVQETIRTGAKLVGLSALMTTTVVSMQQTIEALHQSGADCKIWVGGAVLTEDYAMKIGADFYAKDAKQSADIAKKVLG</sequence>
<keyword evidence="12" id="KW-0949">S-adenosyl-L-methionine</keyword>
<evidence type="ECO:0000256" key="16">
    <source>
        <dbReference type="ARBA" id="ARBA00023285"/>
    </source>
</evidence>
<dbReference type="PROSITE" id="PS50970">
    <property type="entry name" value="HCY"/>
    <property type="match status" value="1"/>
</dbReference>
<dbReference type="InterPro" id="IPR003726">
    <property type="entry name" value="HCY_dom"/>
</dbReference>
<dbReference type="EMBL" id="JACRTL010000001">
    <property type="protein sequence ID" value="MBC8609745.1"/>
    <property type="molecule type" value="Genomic_DNA"/>
</dbReference>